<evidence type="ECO:0000256" key="1">
    <source>
        <dbReference type="ARBA" id="ARBA00001946"/>
    </source>
</evidence>
<protein>
    <recommendedName>
        <fullName evidence="4">Probable 2-phosphosulfolactate phosphatase</fullName>
        <ecNumber evidence="3">3.1.3.71</ecNumber>
    </recommendedName>
</protein>
<comment type="similarity">
    <text evidence="2">Belongs to the ComB family.</text>
</comment>
<gene>
    <name evidence="9" type="ORF">C7B45_15280</name>
</gene>
<feature type="region of interest" description="Disordered" evidence="8">
    <location>
        <begin position="45"/>
        <end position="70"/>
    </location>
</feature>
<dbReference type="AlphaFoldDB" id="A0A2T2WDR0"/>
<dbReference type="InterPro" id="IPR036702">
    <property type="entry name" value="ComB-like_sf"/>
</dbReference>
<evidence type="ECO:0000256" key="4">
    <source>
        <dbReference type="ARBA" id="ARBA00021948"/>
    </source>
</evidence>
<dbReference type="GO" id="GO:0050532">
    <property type="term" value="F:2-phosphosulfolactate phosphatase activity"/>
    <property type="evidence" value="ECO:0007669"/>
    <property type="project" value="UniProtKB-EC"/>
</dbReference>
<dbReference type="GO" id="GO:0000287">
    <property type="term" value="F:magnesium ion binding"/>
    <property type="evidence" value="ECO:0007669"/>
    <property type="project" value="InterPro"/>
</dbReference>
<reference evidence="9 10" key="1">
    <citation type="journal article" date="2014" name="BMC Genomics">
        <title>Comparison of environmental and isolate Sulfobacillus genomes reveals diverse carbon, sulfur, nitrogen, and hydrogen metabolisms.</title>
        <authorList>
            <person name="Justice N.B."/>
            <person name="Norman A."/>
            <person name="Brown C.T."/>
            <person name="Singh A."/>
            <person name="Thomas B.C."/>
            <person name="Banfield J.F."/>
        </authorList>
    </citation>
    <scope>NUCLEOTIDE SEQUENCE [LARGE SCALE GENOMIC DNA]</scope>
    <source>
        <strain evidence="9">AMDSBA3</strain>
    </source>
</reference>
<evidence type="ECO:0000313" key="9">
    <source>
        <dbReference type="EMBL" id="PSR20377.1"/>
    </source>
</evidence>
<dbReference type="Proteomes" id="UP000241848">
    <property type="component" value="Unassembled WGS sequence"/>
</dbReference>
<dbReference type="SUPFAM" id="SSF142823">
    <property type="entry name" value="ComB-like"/>
    <property type="match status" value="1"/>
</dbReference>
<dbReference type="EC" id="3.1.3.71" evidence="3"/>
<comment type="catalytic activity">
    <reaction evidence="7">
        <text>(2R)-O-phospho-3-sulfolactate + H2O = (2R)-3-sulfolactate + phosphate</text>
        <dbReference type="Rhea" id="RHEA:23416"/>
        <dbReference type="ChEBI" id="CHEBI:15377"/>
        <dbReference type="ChEBI" id="CHEBI:15597"/>
        <dbReference type="ChEBI" id="CHEBI:43474"/>
        <dbReference type="ChEBI" id="CHEBI:58738"/>
        <dbReference type="EC" id="3.1.3.71"/>
    </reaction>
</comment>
<accession>A0A2T2WDR0</accession>
<dbReference type="Pfam" id="PF04029">
    <property type="entry name" value="2-ph_phosp"/>
    <property type="match status" value="1"/>
</dbReference>
<comment type="caution">
    <text evidence="9">The sequence shown here is derived from an EMBL/GenBank/DDBJ whole genome shotgun (WGS) entry which is preliminary data.</text>
</comment>
<dbReference type="EMBL" id="PXYV01000066">
    <property type="protein sequence ID" value="PSR20377.1"/>
    <property type="molecule type" value="Genomic_DNA"/>
</dbReference>
<sequence>MAVIDTLRATTTITTILERGAMAVRPVADLEAAYAHKALDSDILLGGERKNQPPEGFDGGNSPYDWPQDRVRGRRVTYTTTNGTQAIERVREVPRLVLAALINAWACADFLRQLQQPTLIVASGSRGAPALEDVLAAGAVATHWPRADRTDAAEIACAVFERDRTRLLEALRHSDHGRDLVQLGLEADLAFAARLDVSTVVPMLDGDGWLRPVAR</sequence>
<dbReference type="PANTHER" id="PTHR37311">
    <property type="entry name" value="2-PHOSPHOSULFOLACTATE PHOSPHATASE-RELATED"/>
    <property type="match status" value="1"/>
</dbReference>
<dbReference type="GO" id="GO:0050545">
    <property type="term" value="F:sulfopyruvate decarboxylase activity"/>
    <property type="evidence" value="ECO:0007669"/>
    <property type="project" value="TreeGrafter"/>
</dbReference>
<dbReference type="PANTHER" id="PTHR37311:SF1">
    <property type="entry name" value="2-PHOSPHOSULFOLACTATE PHOSPHATASE-RELATED"/>
    <property type="match status" value="1"/>
</dbReference>
<comment type="cofactor">
    <cofactor evidence="1">
        <name>Mg(2+)</name>
        <dbReference type="ChEBI" id="CHEBI:18420"/>
    </cofactor>
</comment>
<name>A0A2T2WDR0_9FIRM</name>
<proteinExistence type="inferred from homology"/>
<dbReference type="Gene3D" id="3.90.1560.10">
    <property type="entry name" value="ComB-like"/>
    <property type="match status" value="1"/>
</dbReference>
<keyword evidence="5" id="KW-0378">Hydrolase</keyword>
<evidence type="ECO:0000256" key="2">
    <source>
        <dbReference type="ARBA" id="ARBA00009997"/>
    </source>
</evidence>
<keyword evidence="6" id="KW-0460">Magnesium</keyword>
<evidence type="ECO:0000256" key="6">
    <source>
        <dbReference type="ARBA" id="ARBA00022842"/>
    </source>
</evidence>
<evidence type="ECO:0000313" key="10">
    <source>
        <dbReference type="Proteomes" id="UP000241848"/>
    </source>
</evidence>
<dbReference type="InterPro" id="IPR005238">
    <property type="entry name" value="ComB-like"/>
</dbReference>
<evidence type="ECO:0000256" key="8">
    <source>
        <dbReference type="SAM" id="MobiDB-lite"/>
    </source>
</evidence>
<organism evidence="9 10">
    <name type="scientific">Sulfobacillus acidophilus</name>
    <dbReference type="NCBI Taxonomy" id="53633"/>
    <lineage>
        <taxon>Bacteria</taxon>
        <taxon>Bacillati</taxon>
        <taxon>Bacillota</taxon>
        <taxon>Clostridia</taxon>
        <taxon>Eubacteriales</taxon>
        <taxon>Clostridiales Family XVII. Incertae Sedis</taxon>
        <taxon>Sulfobacillus</taxon>
    </lineage>
</organism>
<evidence type="ECO:0000256" key="3">
    <source>
        <dbReference type="ARBA" id="ARBA00012953"/>
    </source>
</evidence>
<evidence type="ECO:0000256" key="5">
    <source>
        <dbReference type="ARBA" id="ARBA00022801"/>
    </source>
</evidence>
<evidence type="ECO:0000256" key="7">
    <source>
        <dbReference type="ARBA" id="ARBA00033711"/>
    </source>
</evidence>